<feature type="transmembrane region" description="Helical" evidence="1">
    <location>
        <begin position="114"/>
        <end position="132"/>
    </location>
</feature>
<protein>
    <submittedName>
        <fullName evidence="3">Uncharacterized protein</fullName>
    </submittedName>
</protein>
<dbReference type="RefSeq" id="WP_077837664.1">
    <property type="nucleotide sequence ID" value="NZ_JABTAE010000001.1"/>
</dbReference>
<keyword evidence="1" id="KW-0472">Membrane</keyword>
<reference evidence="2 5" key="2">
    <citation type="submission" date="2020-04" db="EMBL/GenBank/DDBJ databases">
        <authorList>
            <person name="Hitch T.C.A."/>
            <person name="Wylensek D."/>
            <person name="Clavel T."/>
        </authorList>
    </citation>
    <scope>NUCLEOTIDE SEQUENCE [LARGE SCALE GENOMIC DNA]</scope>
    <source>
        <strain evidence="2 5">WB01_NA02</strain>
    </source>
</reference>
<comment type="caution">
    <text evidence="3">The sequence shown here is derived from an EMBL/GenBank/DDBJ whole genome shotgun (WGS) entry which is preliminary data.</text>
</comment>
<name>A0A1S8SDZ5_CLOBE</name>
<evidence type="ECO:0000313" key="4">
    <source>
        <dbReference type="Proteomes" id="UP000190973"/>
    </source>
</evidence>
<evidence type="ECO:0000313" key="5">
    <source>
        <dbReference type="Proteomes" id="UP000587880"/>
    </source>
</evidence>
<evidence type="ECO:0000313" key="3">
    <source>
        <dbReference type="EMBL" id="OOM63599.1"/>
    </source>
</evidence>
<feature type="transmembrane region" description="Helical" evidence="1">
    <location>
        <begin position="234"/>
        <end position="252"/>
    </location>
</feature>
<proteinExistence type="predicted"/>
<sequence length="518" mass="59714">MIKLTKFYTKIFVRTPIFIISLLFNIYIFIVQLKSLNLSILEYTGIISYAIIASNLFFLVTTSSIISKKSEVMDFLEKNKFKRYLTIIMSGSIISVITSILPIIIILAFKNNNIGFYFVITGILNFFIIWNLSNIISISIGASIGILLNRWISIFLSLAIYGFFPFNLNNPLFKSQVLNKLFNIYSDSTSIQTNILCDEIFNFSYILDKLFVLWLILLIIIIVKILLDKSRKILSGIAFISIILLIVFTIIFSNNNVTYIHKYDISNLNTEKYHIDSYKMDINIANNLKNNTSFNVNIDENINSITFLLDDLFKIKEIKIDNEPVKFTHEKGKVVLDYQSNEKKSINVSVSYEGDIHVEDKLGVDTFYCNSHVLNITDSLHWYPGLYDNSPIAYNININTSSNIYSNLDVERQDYNLLNNNYKLTGKTSGVDLFAGQYKSVNDNGIEYVIPSTYNLEDFKDKLDKNILSYLTKHEKEFSKGDFELLREKKYKKVIVGMHVNANSYIKISNDTLLINYI</sequence>
<dbReference type="EMBL" id="LZZI01000010">
    <property type="protein sequence ID" value="OOM63599.1"/>
    <property type="molecule type" value="Genomic_DNA"/>
</dbReference>
<dbReference type="Proteomes" id="UP000190973">
    <property type="component" value="Unassembled WGS sequence"/>
</dbReference>
<keyword evidence="1" id="KW-1133">Transmembrane helix</keyword>
<organism evidence="3 4">
    <name type="scientific">Clostridium beijerinckii</name>
    <name type="common">Clostridium MP</name>
    <dbReference type="NCBI Taxonomy" id="1520"/>
    <lineage>
        <taxon>Bacteria</taxon>
        <taxon>Bacillati</taxon>
        <taxon>Bacillota</taxon>
        <taxon>Clostridia</taxon>
        <taxon>Eubacteriales</taxon>
        <taxon>Clostridiaceae</taxon>
        <taxon>Clostridium</taxon>
    </lineage>
</organism>
<gene>
    <name evidence="3" type="ORF">CLBCK_08880</name>
    <name evidence="2" type="ORF">HF849_21605</name>
</gene>
<feature type="transmembrane region" description="Helical" evidence="1">
    <location>
        <begin position="12"/>
        <end position="31"/>
    </location>
</feature>
<reference evidence="3 4" key="1">
    <citation type="submission" date="2016-05" db="EMBL/GenBank/DDBJ databases">
        <title>Microbial solvent formation.</title>
        <authorList>
            <person name="Poehlein A."/>
            <person name="Montoya Solano J.D."/>
            <person name="Flitsch S."/>
            <person name="Krabben P."/>
            <person name="Duerre P."/>
            <person name="Daniel R."/>
        </authorList>
    </citation>
    <scope>NUCLEOTIDE SEQUENCE [LARGE SCALE GENOMIC DNA]</scope>
    <source>
        <strain evidence="3 4">DSM 53</strain>
    </source>
</reference>
<feature type="transmembrane region" description="Helical" evidence="1">
    <location>
        <begin position="210"/>
        <end position="227"/>
    </location>
</feature>
<keyword evidence="1" id="KW-0812">Transmembrane</keyword>
<dbReference type="AlphaFoldDB" id="A0A1S8SDZ5"/>
<feature type="transmembrane region" description="Helical" evidence="1">
    <location>
        <begin position="87"/>
        <end position="108"/>
    </location>
</feature>
<evidence type="ECO:0000313" key="2">
    <source>
        <dbReference type="EMBL" id="NMF07289.1"/>
    </source>
</evidence>
<feature type="transmembrane region" description="Helical" evidence="1">
    <location>
        <begin position="144"/>
        <end position="164"/>
    </location>
</feature>
<dbReference type="Proteomes" id="UP000587880">
    <property type="component" value="Unassembled WGS sequence"/>
</dbReference>
<dbReference type="EMBL" id="JABAGD010000055">
    <property type="protein sequence ID" value="NMF07289.1"/>
    <property type="molecule type" value="Genomic_DNA"/>
</dbReference>
<evidence type="ECO:0000256" key="1">
    <source>
        <dbReference type="SAM" id="Phobius"/>
    </source>
</evidence>
<accession>A0A1S8SDZ5</accession>
<feature type="transmembrane region" description="Helical" evidence="1">
    <location>
        <begin position="43"/>
        <end position="66"/>
    </location>
</feature>